<dbReference type="KEGG" id="vpy:HZI73_03365"/>
<evidence type="ECO:0000256" key="7">
    <source>
        <dbReference type="ARBA" id="ARBA00023136"/>
    </source>
</evidence>
<feature type="domain" description="ABC transporter" evidence="8">
    <location>
        <begin position="2"/>
        <end position="230"/>
    </location>
</feature>
<dbReference type="AlphaFoldDB" id="A0A8J8MH04"/>
<sequence>MISVKDLVFTYSGNKKETLKGLNFEVKNKEIFGFLGPSGAGKSTTQKILYGLLKGYSGDVKIMNKEINAWHADLYEKIGISFEMPNHYTKLTAFENLTYFGSLYSGSTYEPMELLKWVGLEEDAHKRVSDYSKGMKIRLNVARSLIHKPKLLFLDEPTSGLDPVNARNIKDLILRFRDLGTTVFITTHNMMVADELCDQVAFVTDGNIRAIDSPEALKKKYGKRNVKVTYHDKGKEGNKEFPIEGLGKNEAFYHLLNSGVTIDRLHSQETTLDNIFIQITGEELD</sequence>
<keyword evidence="4" id="KW-0547">Nucleotide-binding</keyword>
<evidence type="ECO:0000256" key="6">
    <source>
        <dbReference type="ARBA" id="ARBA00022967"/>
    </source>
</evidence>
<dbReference type="InterPro" id="IPR027417">
    <property type="entry name" value="P-loop_NTPase"/>
</dbReference>
<dbReference type="RefSeq" id="WP_212696851.1">
    <property type="nucleotide sequence ID" value="NZ_CP058649.1"/>
</dbReference>
<keyword evidence="7" id="KW-0472">Membrane</keyword>
<keyword evidence="2" id="KW-0813">Transport</keyword>
<dbReference type="Gene3D" id="3.40.50.300">
    <property type="entry name" value="P-loop containing nucleotide triphosphate hydrolases"/>
    <property type="match status" value="1"/>
</dbReference>
<evidence type="ECO:0000259" key="8">
    <source>
        <dbReference type="PROSITE" id="PS50893"/>
    </source>
</evidence>
<reference evidence="9" key="1">
    <citation type="submission" date="2020-07" db="EMBL/GenBank/DDBJ databases">
        <title>Vallitalea pronyensis genome.</title>
        <authorList>
            <person name="Postec A."/>
        </authorList>
    </citation>
    <scope>NUCLEOTIDE SEQUENCE</scope>
    <source>
        <strain evidence="9">FatNI3</strain>
    </source>
</reference>
<dbReference type="InterPro" id="IPR003593">
    <property type="entry name" value="AAA+_ATPase"/>
</dbReference>
<dbReference type="PANTHER" id="PTHR42711">
    <property type="entry name" value="ABC TRANSPORTER ATP-BINDING PROTEIN"/>
    <property type="match status" value="1"/>
</dbReference>
<evidence type="ECO:0000313" key="10">
    <source>
        <dbReference type="Proteomes" id="UP000683246"/>
    </source>
</evidence>
<keyword evidence="3" id="KW-1003">Cell membrane</keyword>
<organism evidence="9 10">
    <name type="scientific">Vallitalea pronyensis</name>
    <dbReference type="NCBI Taxonomy" id="1348613"/>
    <lineage>
        <taxon>Bacteria</taxon>
        <taxon>Bacillati</taxon>
        <taxon>Bacillota</taxon>
        <taxon>Clostridia</taxon>
        <taxon>Lachnospirales</taxon>
        <taxon>Vallitaleaceae</taxon>
        <taxon>Vallitalea</taxon>
    </lineage>
</organism>
<keyword evidence="10" id="KW-1185">Reference proteome</keyword>
<dbReference type="SMART" id="SM00382">
    <property type="entry name" value="AAA"/>
    <property type="match status" value="1"/>
</dbReference>
<dbReference type="GO" id="GO:0016887">
    <property type="term" value="F:ATP hydrolysis activity"/>
    <property type="evidence" value="ECO:0007669"/>
    <property type="project" value="InterPro"/>
</dbReference>
<evidence type="ECO:0000256" key="1">
    <source>
        <dbReference type="ARBA" id="ARBA00004236"/>
    </source>
</evidence>
<proteinExistence type="predicted"/>
<accession>A0A8J8MH04</accession>
<protein>
    <submittedName>
        <fullName evidence="9">ABC transporter ATP-binding protein</fullName>
    </submittedName>
</protein>
<dbReference type="EMBL" id="CP058649">
    <property type="protein sequence ID" value="QUI21381.1"/>
    <property type="molecule type" value="Genomic_DNA"/>
</dbReference>
<name>A0A8J8MH04_9FIRM</name>
<dbReference type="Pfam" id="PF00005">
    <property type="entry name" value="ABC_tran"/>
    <property type="match status" value="1"/>
</dbReference>
<keyword evidence="6" id="KW-1278">Translocase</keyword>
<evidence type="ECO:0000313" key="9">
    <source>
        <dbReference type="EMBL" id="QUI21381.1"/>
    </source>
</evidence>
<dbReference type="PROSITE" id="PS50893">
    <property type="entry name" value="ABC_TRANSPORTER_2"/>
    <property type="match status" value="1"/>
</dbReference>
<keyword evidence="5 9" id="KW-0067">ATP-binding</keyword>
<evidence type="ECO:0000256" key="2">
    <source>
        <dbReference type="ARBA" id="ARBA00022448"/>
    </source>
</evidence>
<dbReference type="FunFam" id="3.40.50.300:FF:000589">
    <property type="entry name" value="ABC transporter, ATP-binding subunit"/>
    <property type="match status" value="1"/>
</dbReference>
<evidence type="ECO:0000256" key="3">
    <source>
        <dbReference type="ARBA" id="ARBA00022475"/>
    </source>
</evidence>
<evidence type="ECO:0000256" key="5">
    <source>
        <dbReference type="ARBA" id="ARBA00022840"/>
    </source>
</evidence>
<dbReference type="GO" id="GO:0005524">
    <property type="term" value="F:ATP binding"/>
    <property type="evidence" value="ECO:0007669"/>
    <property type="project" value="UniProtKB-KW"/>
</dbReference>
<dbReference type="Proteomes" id="UP000683246">
    <property type="component" value="Chromosome"/>
</dbReference>
<dbReference type="SUPFAM" id="SSF52540">
    <property type="entry name" value="P-loop containing nucleoside triphosphate hydrolases"/>
    <property type="match status" value="1"/>
</dbReference>
<dbReference type="GO" id="GO:0005886">
    <property type="term" value="C:plasma membrane"/>
    <property type="evidence" value="ECO:0007669"/>
    <property type="project" value="UniProtKB-SubCell"/>
</dbReference>
<evidence type="ECO:0000256" key="4">
    <source>
        <dbReference type="ARBA" id="ARBA00022741"/>
    </source>
</evidence>
<dbReference type="PANTHER" id="PTHR42711:SF18">
    <property type="entry name" value="ABC TRANSPORTER, ATP-BINDING PROTEIN"/>
    <property type="match status" value="1"/>
</dbReference>
<dbReference type="InterPro" id="IPR050763">
    <property type="entry name" value="ABC_transporter_ATP-binding"/>
</dbReference>
<gene>
    <name evidence="9" type="ORF">HZI73_03365</name>
</gene>
<comment type="subcellular location">
    <subcellularLocation>
        <location evidence="1">Cell membrane</location>
    </subcellularLocation>
</comment>
<dbReference type="InterPro" id="IPR003439">
    <property type="entry name" value="ABC_transporter-like_ATP-bd"/>
</dbReference>